<sequence>MPDVSIARQYNAKYTPLRSSVGPDISNHNANRLALQRIMRKIAGDGKAFITHEFRMIPHFVMDGVYVLCDCIQDRDCLQLREARDVISITRESVVDAPKYDQRDMDSFFGEALNKEIRREKVGEEALLIGIQTVVGVGPEDGYTKMDGGS</sequence>
<keyword evidence="2" id="KW-1185">Reference proteome</keyword>
<name>A0A8H5B6K6_9AGAR</name>
<evidence type="ECO:0000313" key="2">
    <source>
        <dbReference type="Proteomes" id="UP000567179"/>
    </source>
</evidence>
<dbReference type="EMBL" id="JAACJJ010000033">
    <property type="protein sequence ID" value="KAF5317571.1"/>
    <property type="molecule type" value="Genomic_DNA"/>
</dbReference>
<dbReference type="Proteomes" id="UP000567179">
    <property type="component" value="Unassembled WGS sequence"/>
</dbReference>
<protein>
    <submittedName>
        <fullName evidence="1">Uncharacterized protein</fullName>
    </submittedName>
</protein>
<gene>
    <name evidence="1" type="ORF">D9619_013216</name>
</gene>
<proteinExistence type="predicted"/>
<comment type="caution">
    <text evidence="1">The sequence shown here is derived from an EMBL/GenBank/DDBJ whole genome shotgun (WGS) entry which is preliminary data.</text>
</comment>
<reference evidence="1 2" key="1">
    <citation type="journal article" date="2020" name="ISME J.">
        <title>Uncovering the hidden diversity of litter-decomposition mechanisms in mushroom-forming fungi.</title>
        <authorList>
            <person name="Floudas D."/>
            <person name="Bentzer J."/>
            <person name="Ahren D."/>
            <person name="Johansson T."/>
            <person name="Persson P."/>
            <person name="Tunlid A."/>
        </authorList>
    </citation>
    <scope>NUCLEOTIDE SEQUENCE [LARGE SCALE GENOMIC DNA]</scope>
    <source>
        <strain evidence="1 2">CBS 101986</strain>
    </source>
</reference>
<accession>A0A8H5B6K6</accession>
<evidence type="ECO:0000313" key="1">
    <source>
        <dbReference type="EMBL" id="KAF5317571.1"/>
    </source>
</evidence>
<organism evidence="1 2">
    <name type="scientific">Psilocybe cf. subviscida</name>
    <dbReference type="NCBI Taxonomy" id="2480587"/>
    <lineage>
        <taxon>Eukaryota</taxon>
        <taxon>Fungi</taxon>
        <taxon>Dikarya</taxon>
        <taxon>Basidiomycota</taxon>
        <taxon>Agaricomycotina</taxon>
        <taxon>Agaricomycetes</taxon>
        <taxon>Agaricomycetidae</taxon>
        <taxon>Agaricales</taxon>
        <taxon>Agaricineae</taxon>
        <taxon>Strophariaceae</taxon>
        <taxon>Psilocybe</taxon>
    </lineage>
</organism>
<dbReference type="AlphaFoldDB" id="A0A8H5B6K6"/>